<comment type="subcellular location">
    <subcellularLocation>
        <location evidence="8">Cytoplasm</location>
    </subcellularLocation>
</comment>
<reference evidence="9" key="2">
    <citation type="submission" date="2021-04" db="EMBL/GenBank/DDBJ databases">
        <authorList>
            <person name="Gilroy R."/>
        </authorList>
    </citation>
    <scope>NUCLEOTIDE SEQUENCE</scope>
    <source>
        <strain evidence="9">F6-6636</strain>
    </source>
</reference>
<comment type="caution">
    <text evidence="9">The sequence shown here is derived from an EMBL/GenBank/DDBJ whole genome shotgun (WGS) entry which is preliminary data.</text>
</comment>
<gene>
    <name evidence="9" type="ORF">H9901_04465</name>
</gene>
<dbReference type="SUPFAM" id="SSF51351">
    <property type="entry name" value="Triosephosphate isomerase (TIM)"/>
    <property type="match status" value="1"/>
</dbReference>
<dbReference type="Proteomes" id="UP000777303">
    <property type="component" value="Unassembled WGS sequence"/>
</dbReference>
<evidence type="ECO:0000313" key="10">
    <source>
        <dbReference type="Proteomes" id="UP000777303"/>
    </source>
</evidence>
<dbReference type="GO" id="GO:0004807">
    <property type="term" value="F:triose-phosphate isomerase activity"/>
    <property type="evidence" value="ECO:0007669"/>
    <property type="project" value="UniProtKB-EC"/>
</dbReference>
<dbReference type="FunFam" id="3.20.20.70:FF:000016">
    <property type="entry name" value="Triosephosphate isomerase"/>
    <property type="match status" value="1"/>
</dbReference>
<dbReference type="PROSITE" id="PS51440">
    <property type="entry name" value="TIM_2"/>
    <property type="match status" value="1"/>
</dbReference>
<keyword evidence="5 8" id="KW-0312">Gluconeogenesis</keyword>
<comment type="subunit">
    <text evidence="8">Homodimer.</text>
</comment>
<evidence type="ECO:0000256" key="7">
    <source>
        <dbReference type="ARBA" id="ARBA00023235"/>
    </source>
</evidence>
<proteinExistence type="inferred from homology"/>
<keyword evidence="8" id="KW-0963">Cytoplasm</keyword>
<evidence type="ECO:0000256" key="2">
    <source>
        <dbReference type="ARBA" id="ARBA00007422"/>
    </source>
</evidence>
<protein>
    <recommendedName>
        <fullName evidence="4 8">Triosephosphate isomerase</fullName>
        <ecNumber evidence="3 8">5.3.1.1</ecNumber>
    </recommendedName>
</protein>
<comment type="pathway">
    <text evidence="8">Carbohydrate biosynthesis; gluconeogenesis.</text>
</comment>
<sequence>MRIPMIVGNWKMNKGPKEAMTFMQAIKGKLPDDVISVIAAPALDLSTLLTAAQGTPLKIASENSYFEEAGAFMGESSPQVLGDMGVTYGIIGYSQRRGFFGETDAIINRKAKALFRNHMTPILCCGENAKIRTDGKTDEWISGQINDDLTDLTAAQVATMSIVYEPIWATDTGQTVTLPQLQTVAQLIRQTIAGLYGHDVAQQVHILYGGSVDTTNIRGIMAQNDIDGVLIGTASLDPASFLKLVHYNNIND</sequence>
<comment type="pathway">
    <text evidence="1 8">Carbohydrate degradation; glycolysis; D-glyceraldehyde 3-phosphate from glycerone phosphate: step 1/1.</text>
</comment>
<dbReference type="GO" id="GO:0019563">
    <property type="term" value="P:glycerol catabolic process"/>
    <property type="evidence" value="ECO:0007669"/>
    <property type="project" value="TreeGrafter"/>
</dbReference>
<dbReference type="InterPro" id="IPR000652">
    <property type="entry name" value="Triosephosphate_isomerase"/>
</dbReference>
<dbReference type="EC" id="5.3.1.1" evidence="3 8"/>
<comment type="similarity">
    <text evidence="2 8">Belongs to the triosephosphate isomerase family.</text>
</comment>
<evidence type="ECO:0000256" key="1">
    <source>
        <dbReference type="ARBA" id="ARBA00004680"/>
    </source>
</evidence>
<dbReference type="GO" id="GO:0006096">
    <property type="term" value="P:glycolytic process"/>
    <property type="evidence" value="ECO:0007669"/>
    <property type="project" value="UniProtKB-KW"/>
</dbReference>
<dbReference type="InterPro" id="IPR035990">
    <property type="entry name" value="TIM_sf"/>
</dbReference>
<dbReference type="GO" id="GO:0006094">
    <property type="term" value="P:gluconeogenesis"/>
    <property type="evidence" value="ECO:0007669"/>
    <property type="project" value="UniProtKB-KW"/>
</dbReference>
<evidence type="ECO:0000256" key="4">
    <source>
        <dbReference type="ARBA" id="ARBA00019397"/>
    </source>
</evidence>
<dbReference type="EMBL" id="JAHLFS010000053">
    <property type="protein sequence ID" value="MBU3851933.1"/>
    <property type="molecule type" value="Genomic_DNA"/>
</dbReference>
<dbReference type="Pfam" id="PF00121">
    <property type="entry name" value="TIM"/>
    <property type="match status" value="1"/>
</dbReference>
<comment type="catalytic activity">
    <reaction evidence="8">
        <text>D-glyceraldehyde 3-phosphate = dihydroxyacetone phosphate</text>
        <dbReference type="Rhea" id="RHEA:18585"/>
        <dbReference type="ChEBI" id="CHEBI:57642"/>
        <dbReference type="ChEBI" id="CHEBI:59776"/>
        <dbReference type="EC" id="5.3.1.1"/>
    </reaction>
</comment>
<organism evidence="9 10">
    <name type="scientific">Candidatus Paralactobacillus gallistercoris</name>
    <dbReference type="NCBI Taxonomy" id="2838724"/>
    <lineage>
        <taxon>Bacteria</taxon>
        <taxon>Bacillati</taxon>
        <taxon>Bacillota</taxon>
        <taxon>Bacilli</taxon>
        <taxon>Lactobacillales</taxon>
        <taxon>Lactobacillaceae</taxon>
        <taxon>Lactobacillus</taxon>
    </lineage>
</organism>
<dbReference type="CDD" id="cd00311">
    <property type="entry name" value="TIM"/>
    <property type="match status" value="1"/>
</dbReference>
<dbReference type="AlphaFoldDB" id="A0A948TJR9"/>
<evidence type="ECO:0000256" key="5">
    <source>
        <dbReference type="ARBA" id="ARBA00022432"/>
    </source>
</evidence>
<keyword evidence="6 8" id="KW-0324">Glycolysis</keyword>
<keyword evidence="7 8" id="KW-0413">Isomerase</keyword>
<dbReference type="PANTHER" id="PTHR21139:SF42">
    <property type="entry name" value="TRIOSEPHOSPHATE ISOMERASE"/>
    <property type="match status" value="1"/>
</dbReference>
<dbReference type="GO" id="GO:0005829">
    <property type="term" value="C:cytosol"/>
    <property type="evidence" value="ECO:0007669"/>
    <property type="project" value="TreeGrafter"/>
</dbReference>
<evidence type="ECO:0000313" key="9">
    <source>
        <dbReference type="EMBL" id="MBU3851933.1"/>
    </source>
</evidence>
<reference evidence="9" key="1">
    <citation type="journal article" date="2021" name="PeerJ">
        <title>Extensive microbial diversity within the chicken gut microbiome revealed by metagenomics and culture.</title>
        <authorList>
            <person name="Gilroy R."/>
            <person name="Ravi A."/>
            <person name="Getino M."/>
            <person name="Pursley I."/>
            <person name="Horton D.L."/>
            <person name="Alikhan N.F."/>
            <person name="Baker D."/>
            <person name="Gharbi K."/>
            <person name="Hall N."/>
            <person name="Watson M."/>
            <person name="Adriaenssens E.M."/>
            <person name="Foster-Nyarko E."/>
            <person name="Jarju S."/>
            <person name="Secka A."/>
            <person name="Antonio M."/>
            <person name="Oren A."/>
            <person name="Chaudhuri R.R."/>
            <person name="La Ragione R."/>
            <person name="Hildebrand F."/>
            <person name="Pallen M.J."/>
        </authorList>
    </citation>
    <scope>NUCLEOTIDE SEQUENCE</scope>
    <source>
        <strain evidence="9">F6-6636</strain>
    </source>
</reference>
<dbReference type="InterPro" id="IPR013785">
    <property type="entry name" value="Aldolase_TIM"/>
</dbReference>
<evidence type="ECO:0000256" key="6">
    <source>
        <dbReference type="ARBA" id="ARBA00023152"/>
    </source>
</evidence>
<dbReference type="PANTHER" id="PTHR21139">
    <property type="entry name" value="TRIOSEPHOSPHATE ISOMERASE"/>
    <property type="match status" value="1"/>
</dbReference>
<name>A0A948TJR9_9LACO</name>
<evidence type="ECO:0000256" key="3">
    <source>
        <dbReference type="ARBA" id="ARBA00011940"/>
    </source>
</evidence>
<dbReference type="Gene3D" id="3.20.20.70">
    <property type="entry name" value="Aldolase class I"/>
    <property type="match status" value="1"/>
</dbReference>
<dbReference type="GO" id="GO:0046166">
    <property type="term" value="P:glyceraldehyde-3-phosphate biosynthetic process"/>
    <property type="evidence" value="ECO:0007669"/>
    <property type="project" value="TreeGrafter"/>
</dbReference>
<evidence type="ECO:0000256" key="8">
    <source>
        <dbReference type="RuleBase" id="RU363013"/>
    </source>
</evidence>
<accession>A0A948TJR9</accession>